<dbReference type="GO" id="GO:0016192">
    <property type="term" value="P:vesicle-mediated transport"/>
    <property type="evidence" value="ECO:0007669"/>
    <property type="project" value="TreeGrafter"/>
</dbReference>
<evidence type="ECO:0000256" key="4">
    <source>
        <dbReference type="ARBA" id="ARBA00022692"/>
    </source>
</evidence>
<dbReference type="GO" id="GO:0005783">
    <property type="term" value="C:endoplasmic reticulum"/>
    <property type="evidence" value="ECO:0007669"/>
    <property type="project" value="TreeGrafter"/>
</dbReference>
<dbReference type="PANTHER" id="PTHR19317">
    <property type="entry name" value="PRENYLATED RAB ACCEPTOR 1-RELATED"/>
    <property type="match status" value="1"/>
</dbReference>
<dbReference type="GO" id="GO:0005794">
    <property type="term" value="C:Golgi apparatus"/>
    <property type="evidence" value="ECO:0007669"/>
    <property type="project" value="TreeGrafter"/>
</dbReference>
<reference evidence="8 9" key="1">
    <citation type="submission" date="2020-08" db="EMBL/GenBank/DDBJ databases">
        <title>Plant Genome Project.</title>
        <authorList>
            <person name="Zhang R.-G."/>
        </authorList>
    </citation>
    <scope>NUCLEOTIDE SEQUENCE [LARGE SCALE GENOMIC DNA]</scope>
    <source>
        <tissue evidence="8">Rhizome</tissue>
    </source>
</reference>
<dbReference type="GO" id="GO:0016020">
    <property type="term" value="C:membrane"/>
    <property type="evidence" value="ECO:0007669"/>
    <property type="project" value="UniProtKB-SubCell"/>
</dbReference>
<dbReference type="Pfam" id="PF03208">
    <property type="entry name" value="PRA1"/>
    <property type="match status" value="1"/>
</dbReference>
<evidence type="ECO:0000256" key="1">
    <source>
        <dbReference type="ARBA" id="ARBA00002501"/>
    </source>
</evidence>
<comment type="caution">
    <text evidence="8">The sequence shown here is derived from an EMBL/GenBank/DDBJ whole genome shotgun (WGS) entry which is preliminary data.</text>
</comment>
<keyword evidence="5 7" id="KW-1133">Transmembrane helix</keyword>
<evidence type="ECO:0000256" key="6">
    <source>
        <dbReference type="ARBA" id="ARBA00023136"/>
    </source>
</evidence>
<accession>A0A8J5IQ02</accession>
<keyword evidence="9" id="KW-1185">Reference proteome</keyword>
<dbReference type="Proteomes" id="UP000734854">
    <property type="component" value="Unassembled WGS sequence"/>
</dbReference>
<comment type="subcellular location">
    <subcellularLocation>
        <location evidence="2">Membrane</location>
        <topology evidence="2">Multi-pass membrane protein</topology>
    </subcellularLocation>
</comment>
<proteinExistence type="inferred from homology"/>
<gene>
    <name evidence="8" type="ORF">ZIOFF_002319</name>
</gene>
<sequence length="329" mass="35662">MTSLALSQPPPPLLLPSLLYVCSYLTPPASITSPCSQPTPESPHLATTHWHIYMEQRTQCNPQWRRRSHCHPQLRSLPSLRLEVINASSMSQLCPLVMTIESSASSLVATLSPWPSYDNDFDEATSCGGATTGSSSAPPISSSALRLFLSRISDTARRSLAHRRPWSELLDRSAFARPDTLSEATSRLRKNLGYFRVNYLALLAATLAISLLSHPFSLFLLLALLAAWAFLYLFRPADAAPLVLFRRPFSDREILACLVLLTLLVVFLTSVGSLIVSALLVGAALVCVHGTFRVPEDLFLDDQDPTGPAGGFLSFLGGAAASSGTGVRI</sequence>
<evidence type="ECO:0008006" key="10">
    <source>
        <dbReference type="Google" id="ProtNLM"/>
    </source>
</evidence>
<keyword evidence="4 7" id="KW-0812">Transmembrane</keyword>
<evidence type="ECO:0000313" key="8">
    <source>
        <dbReference type="EMBL" id="KAG6537233.1"/>
    </source>
</evidence>
<comment type="similarity">
    <text evidence="3">Belongs to the PRA1 family.</text>
</comment>
<feature type="transmembrane region" description="Helical" evidence="7">
    <location>
        <begin position="218"/>
        <end position="234"/>
    </location>
</feature>
<evidence type="ECO:0000256" key="3">
    <source>
        <dbReference type="ARBA" id="ARBA00006483"/>
    </source>
</evidence>
<dbReference type="EMBL" id="JACMSC010000001">
    <property type="protein sequence ID" value="KAG6537233.1"/>
    <property type="molecule type" value="Genomic_DNA"/>
</dbReference>
<name>A0A8J5IQ02_ZINOF</name>
<protein>
    <recommendedName>
        <fullName evidence="10">PRA1 family protein</fullName>
    </recommendedName>
</protein>
<dbReference type="InterPro" id="IPR004895">
    <property type="entry name" value="Prenylated_rab_accept_PRA1"/>
</dbReference>
<dbReference type="AlphaFoldDB" id="A0A8J5IQ02"/>
<evidence type="ECO:0000256" key="2">
    <source>
        <dbReference type="ARBA" id="ARBA00004141"/>
    </source>
</evidence>
<comment type="function">
    <text evidence="1">May be involved in both secretory and endocytic intracellular trafficking in the endosomal/prevacuolar compartments.</text>
</comment>
<organism evidence="8 9">
    <name type="scientific">Zingiber officinale</name>
    <name type="common">Ginger</name>
    <name type="synonym">Amomum zingiber</name>
    <dbReference type="NCBI Taxonomy" id="94328"/>
    <lineage>
        <taxon>Eukaryota</taxon>
        <taxon>Viridiplantae</taxon>
        <taxon>Streptophyta</taxon>
        <taxon>Embryophyta</taxon>
        <taxon>Tracheophyta</taxon>
        <taxon>Spermatophyta</taxon>
        <taxon>Magnoliopsida</taxon>
        <taxon>Liliopsida</taxon>
        <taxon>Zingiberales</taxon>
        <taxon>Zingiberaceae</taxon>
        <taxon>Zingiber</taxon>
    </lineage>
</organism>
<evidence type="ECO:0000256" key="5">
    <source>
        <dbReference type="ARBA" id="ARBA00022989"/>
    </source>
</evidence>
<evidence type="ECO:0000256" key="7">
    <source>
        <dbReference type="SAM" id="Phobius"/>
    </source>
</evidence>
<dbReference type="PANTHER" id="PTHR19317:SF0">
    <property type="entry name" value="PRENYLATED RAB ACCEPTOR PROTEIN 1"/>
    <property type="match status" value="1"/>
</dbReference>
<evidence type="ECO:0000313" key="9">
    <source>
        <dbReference type="Proteomes" id="UP000734854"/>
    </source>
</evidence>
<feature type="transmembrane region" description="Helical" evidence="7">
    <location>
        <begin position="255"/>
        <end position="286"/>
    </location>
</feature>
<feature type="transmembrane region" description="Helical" evidence="7">
    <location>
        <begin position="193"/>
        <end position="212"/>
    </location>
</feature>
<keyword evidence="6 7" id="KW-0472">Membrane</keyword>